<dbReference type="GeneID" id="100368185"/>
<feature type="compositionally biased region" description="Basic and acidic residues" evidence="3">
    <location>
        <begin position="60"/>
        <end position="79"/>
    </location>
</feature>
<organism evidence="5 6">
    <name type="scientific">Saccoglossus kowalevskii</name>
    <name type="common">Acorn worm</name>
    <dbReference type="NCBI Taxonomy" id="10224"/>
    <lineage>
        <taxon>Eukaryota</taxon>
        <taxon>Metazoa</taxon>
        <taxon>Hemichordata</taxon>
        <taxon>Enteropneusta</taxon>
        <taxon>Harrimaniidae</taxon>
        <taxon>Saccoglossus</taxon>
    </lineage>
</organism>
<evidence type="ECO:0000256" key="1">
    <source>
        <dbReference type="ARBA" id="ARBA00022443"/>
    </source>
</evidence>
<dbReference type="PROSITE" id="PS50002">
    <property type="entry name" value="SH3"/>
    <property type="match status" value="1"/>
</dbReference>
<dbReference type="InterPro" id="IPR036028">
    <property type="entry name" value="SH3-like_dom_sf"/>
</dbReference>
<dbReference type="Gene3D" id="2.30.30.40">
    <property type="entry name" value="SH3 Domains"/>
    <property type="match status" value="1"/>
</dbReference>
<dbReference type="RefSeq" id="XP_006817961.1">
    <property type="nucleotide sequence ID" value="XM_006817898.1"/>
</dbReference>
<evidence type="ECO:0000313" key="6">
    <source>
        <dbReference type="RefSeq" id="XP_006817961.1"/>
    </source>
</evidence>
<dbReference type="SMART" id="SM00451">
    <property type="entry name" value="ZnF_U1"/>
    <property type="match status" value="1"/>
</dbReference>
<name>A0ABM0MD70_SACKO</name>
<reference evidence="6" key="1">
    <citation type="submission" date="2025-08" db="UniProtKB">
        <authorList>
            <consortium name="RefSeq"/>
        </authorList>
    </citation>
    <scope>IDENTIFICATION</scope>
    <source>
        <tissue evidence="6">Testes</tissue>
    </source>
</reference>
<dbReference type="InterPro" id="IPR001452">
    <property type="entry name" value="SH3_domain"/>
</dbReference>
<accession>A0ABM0MD70</accession>
<evidence type="ECO:0000259" key="4">
    <source>
        <dbReference type="PROSITE" id="PS50002"/>
    </source>
</evidence>
<dbReference type="Gene3D" id="3.30.160.60">
    <property type="entry name" value="Classic Zinc Finger"/>
    <property type="match status" value="1"/>
</dbReference>
<dbReference type="Pfam" id="PF12874">
    <property type="entry name" value="zf-met"/>
    <property type="match status" value="1"/>
</dbReference>
<protein>
    <submittedName>
        <fullName evidence="6">Tyrosine-protein kinase BTK-like</fullName>
    </submittedName>
</protein>
<evidence type="ECO:0000313" key="5">
    <source>
        <dbReference type="Proteomes" id="UP000694865"/>
    </source>
</evidence>
<evidence type="ECO:0000256" key="3">
    <source>
        <dbReference type="SAM" id="MobiDB-lite"/>
    </source>
</evidence>
<gene>
    <name evidence="6" type="primary">LOC100368185</name>
</gene>
<keyword evidence="1 2" id="KW-0728">SH3 domain</keyword>
<sequence>METVLNIRVGNGRGRGRAALYKDLYEQARRPDSSYDKRKIEPNSVVGTSSVSTGPGSVSERQHSLVSDRKIESSTEKQSEAGACNNNTDRIETAKVVRLLAKYSYKAHPDKPGGFPELTIRQAQNLVLINKHCNNMHWWNVRDENGNEGYVPASYMKVMEEKPSVLPWLQNKVEENEVKENVFGAPPKGSWKPYKSAYADTDKAALPADKYYCKLCDKRLNGPKPYSAHMASKAHKEEEEYVASNN</sequence>
<dbReference type="InterPro" id="IPR036236">
    <property type="entry name" value="Znf_C2H2_sf"/>
</dbReference>
<dbReference type="InterPro" id="IPR003604">
    <property type="entry name" value="Matrin/U1-like-C_Znf_C2H2"/>
</dbReference>
<keyword evidence="5" id="KW-1185">Reference proteome</keyword>
<feature type="compositionally biased region" description="Low complexity" evidence="3">
    <location>
        <begin position="44"/>
        <end position="59"/>
    </location>
</feature>
<dbReference type="Pfam" id="PF00018">
    <property type="entry name" value="SH3_1"/>
    <property type="match status" value="1"/>
</dbReference>
<feature type="compositionally biased region" description="Basic and acidic residues" evidence="3">
    <location>
        <begin position="25"/>
        <end position="41"/>
    </location>
</feature>
<dbReference type="SUPFAM" id="SSF50044">
    <property type="entry name" value="SH3-domain"/>
    <property type="match status" value="1"/>
</dbReference>
<dbReference type="InterPro" id="IPR013087">
    <property type="entry name" value="Znf_C2H2_type"/>
</dbReference>
<dbReference type="SUPFAM" id="SSF57667">
    <property type="entry name" value="beta-beta-alpha zinc fingers"/>
    <property type="match status" value="1"/>
</dbReference>
<evidence type="ECO:0000256" key="2">
    <source>
        <dbReference type="PROSITE-ProRule" id="PRU00192"/>
    </source>
</evidence>
<feature type="region of interest" description="Disordered" evidence="3">
    <location>
        <begin position="224"/>
        <end position="246"/>
    </location>
</feature>
<proteinExistence type="predicted"/>
<feature type="region of interest" description="Disordered" evidence="3">
    <location>
        <begin position="25"/>
        <end position="86"/>
    </location>
</feature>
<dbReference type="SMART" id="SM00326">
    <property type="entry name" value="SH3"/>
    <property type="match status" value="1"/>
</dbReference>
<feature type="domain" description="SH3" evidence="4">
    <location>
        <begin position="94"/>
        <end position="161"/>
    </location>
</feature>
<dbReference type="PROSITE" id="PS00028">
    <property type="entry name" value="ZINC_FINGER_C2H2_1"/>
    <property type="match status" value="1"/>
</dbReference>
<dbReference type="Proteomes" id="UP000694865">
    <property type="component" value="Unplaced"/>
</dbReference>